<name>A0ABS1HF17_9BACT</name>
<accession>A0ABS1HF17</accession>
<evidence type="ECO:0000313" key="2">
    <source>
        <dbReference type="EMBL" id="MBK3516239.1"/>
    </source>
</evidence>
<protein>
    <submittedName>
        <fullName evidence="2">Polymer-forming cytoskeletal protein</fullName>
    </submittedName>
</protein>
<comment type="similarity">
    <text evidence="1">Belongs to the bactofilin family.</text>
</comment>
<sequence>MAKNFEPENKLPNMIGPGTKIKGDIETNGDIKIDGTIDGNITSKGKVLIGQNGTVTGEVKCTNCDIYGTFEGKLTVSELLSLKASSKLHGDVKTSKLSIEPGAIFTGTCKMDDKVSQPIAGSGNVKK</sequence>
<gene>
    <name evidence="2" type="ORF">JIV24_02730</name>
</gene>
<dbReference type="InterPro" id="IPR007607">
    <property type="entry name" value="BacA/B"/>
</dbReference>
<organism evidence="2 3">
    <name type="scientific">Carboxylicivirga marina</name>
    <dbReference type="NCBI Taxonomy" id="2800988"/>
    <lineage>
        <taxon>Bacteria</taxon>
        <taxon>Pseudomonadati</taxon>
        <taxon>Bacteroidota</taxon>
        <taxon>Bacteroidia</taxon>
        <taxon>Marinilabiliales</taxon>
        <taxon>Marinilabiliaceae</taxon>
        <taxon>Carboxylicivirga</taxon>
    </lineage>
</organism>
<proteinExistence type="inferred from homology"/>
<evidence type="ECO:0000256" key="1">
    <source>
        <dbReference type="ARBA" id="ARBA00044755"/>
    </source>
</evidence>
<dbReference type="Proteomes" id="UP000605676">
    <property type="component" value="Unassembled WGS sequence"/>
</dbReference>
<dbReference type="RefSeq" id="WP_200463471.1">
    <property type="nucleotide sequence ID" value="NZ_JAENRR010000004.1"/>
</dbReference>
<comment type="caution">
    <text evidence="2">The sequence shown here is derived from an EMBL/GenBank/DDBJ whole genome shotgun (WGS) entry which is preliminary data.</text>
</comment>
<dbReference type="PANTHER" id="PTHR35024">
    <property type="entry name" value="HYPOTHETICAL CYTOSOLIC PROTEIN"/>
    <property type="match status" value="1"/>
</dbReference>
<evidence type="ECO:0000313" key="3">
    <source>
        <dbReference type="Proteomes" id="UP000605676"/>
    </source>
</evidence>
<dbReference type="PANTHER" id="PTHR35024:SF4">
    <property type="entry name" value="POLYMER-FORMING CYTOSKELETAL PROTEIN"/>
    <property type="match status" value="1"/>
</dbReference>
<reference evidence="2 3" key="1">
    <citation type="submission" date="2021-01" db="EMBL/GenBank/DDBJ databases">
        <title>Carboxyliciviraga sp.nov., isolated from coastal sediments.</title>
        <authorList>
            <person name="Lu D."/>
            <person name="Zhang T."/>
        </authorList>
    </citation>
    <scope>NUCLEOTIDE SEQUENCE [LARGE SCALE GENOMIC DNA]</scope>
    <source>
        <strain evidence="2 3">N1Y132</strain>
    </source>
</reference>
<dbReference type="Pfam" id="PF04519">
    <property type="entry name" value="Bactofilin"/>
    <property type="match status" value="1"/>
</dbReference>
<dbReference type="EMBL" id="JAENRR010000004">
    <property type="protein sequence ID" value="MBK3516239.1"/>
    <property type="molecule type" value="Genomic_DNA"/>
</dbReference>
<keyword evidence="3" id="KW-1185">Reference proteome</keyword>